<evidence type="ECO:0000256" key="1">
    <source>
        <dbReference type="SAM" id="Phobius"/>
    </source>
</evidence>
<feature type="transmembrane region" description="Helical" evidence="1">
    <location>
        <begin position="38"/>
        <end position="57"/>
    </location>
</feature>
<accession>A0A1N7ILL4</accession>
<protein>
    <recommendedName>
        <fullName evidence="4">DUF3397 domain-containing protein</fullName>
    </recommendedName>
</protein>
<proteinExistence type="predicted"/>
<evidence type="ECO:0000313" key="3">
    <source>
        <dbReference type="Proteomes" id="UP000187608"/>
    </source>
</evidence>
<organism evidence="2 3">
    <name type="scientific">Salimicrobium flavidum</name>
    <dbReference type="NCBI Taxonomy" id="570947"/>
    <lineage>
        <taxon>Bacteria</taxon>
        <taxon>Bacillati</taxon>
        <taxon>Bacillota</taxon>
        <taxon>Bacilli</taxon>
        <taxon>Bacillales</taxon>
        <taxon>Bacillaceae</taxon>
        <taxon>Salimicrobium</taxon>
    </lineage>
</organism>
<keyword evidence="1" id="KW-0812">Transmembrane</keyword>
<dbReference type="AlphaFoldDB" id="A0A1N7ILL4"/>
<feature type="transmembrane region" description="Helical" evidence="1">
    <location>
        <begin position="63"/>
        <end position="83"/>
    </location>
</feature>
<dbReference type="Proteomes" id="UP000187608">
    <property type="component" value="Unassembled WGS sequence"/>
</dbReference>
<feature type="transmembrane region" description="Helical" evidence="1">
    <location>
        <begin position="6"/>
        <end position="26"/>
    </location>
</feature>
<dbReference type="EMBL" id="FTOC01000001">
    <property type="protein sequence ID" value="SIS37960.1"/>
    <property type="molecule type" value="Genomic_DNA"/>
</dbReference>
<dbReference type="OrthoDB" id="2353183at2"/>
<feature type="transmembrane region" description="Helical" evidence="1">
    <location>
        <begin position="103"/>
        <end position="125"/>
    </location>
</feature>
<dbReference type="InterPro" id="IPR024515">
    <property type="entry name" value="DUF3397"/>
</dbReference>
<sequence length="127" mass="14482">MTSMFAFIAAIIITMPLLFYVLLYIWFHKWTNNKRKAFRGAVHLTAPVIVVAVYLLLNNLVDSGFGGWVIVALLILLGVSLIIQYRTTEEIRLGKTFKGLLRLTFLVFSFAYLFLISYGLMRVILSS</sequence>
<name>A0A1N7ILL4_9BACI</name>
<gene>
    <name evidence="2" type="ORF">SAMN05421687_101497</name>
</gene>
<dbReference type="STRING" id="570947.SAMN05421687_101497"/>
<evidence type="ECO:0000313" key="2">
    <source>
        <dbReference type="EMBL" id="SIS37960.1"/>
    </source>
</evidence>
<keyword evidence="1" id="KW-0472">Membrane</keyword>
<keyword evidence="3" id="KW-1185">Reference proteome</keyword>
<keyword evidence="1" id="KW-1133">Transmembrane helix</keyword>
<reference evidence="3" key="1">
    <citation type="submission" date="2017-01" db="EMBL/GenBank/DDBJ databases">
        <authorList>
            <person name="Varghese N."/>
            <person name="Submissions S."/>
        </authorList>
    </citation>
    <scope>NUCLEOTIDE SEQUENCE [LARGE SCALE GENOMIC DNA]</scope>
    <source>
        <strain evidence="3">DSM 23127</strain>
    </source>
</reference>
<evidence type="ECO:0008006" key="4">
    <source>
        <dbReference type="Google" id="ProtNLM"/>
    </source>
</evidence>
<dbReference type="Pfam" id="PF11877">
    <property type="entry name" value="DUF3397"/>
    <property type="match status" value="1"/>
</dbReference>